<evidence type="ECO:0000256" key="8">
    <source>
        <dbReference type="ARBA" id="ARBA00023014"/>
    </source>
</evidence>
<dbReference type="InterPro" id="IPR016454">
    <property type="entry name" value="Cysteine_dSase"/>
</dbReference>
<reference evidence="12 13" key="1">
    <citation type="journal article" date="2017" name="ISME J.">
        <title>Potential for microbial H2 and metal transformations associated with novel bacteria and archaea in deep terrestrial subsurface sediments.</title>
        <authorList>
            <person name="Hernsdorf A.W."/>
            <person name="Amano Y."/>
            <person name="Miyakawa K."/>
            <person name="Ise K."/>
            <person name="Suzuki Y."/>
            <person name="Anantharaman K."/>
            <person name="Probst A."/>
            <person name="Burstein D."/>
            <person name="Thomas B.C."/>
            <person name="Banfield J.F."/>
        </authorList>
    </citation>
    <scope>NUCLEOTIDE SEQUENCE [LARGE SCALE GENOMIC DNA]</scope>
    <source>
        <strain evidence="12">HGW-Wallbacteria-1</strain>
    </source>
</reference>
<dbReference type="Proteomes" id="UP000233256">
    <property type="component" value="Unassembled WGS sequence"/>
</dbReference>
<feature type="domain" description="Aminotransferase class V" evidence="11">
    <location>
        <begin position="4"/>
        <end position="373"/>
    </location>
</feature>
<protein>
    <recommendedName>
        <fullName evidence="3">cysteine desulfurase</fullName>
        <ecNumber evidence="3">2.8.1.7</ecNumber>
    </recommendedName>
</protein>
<dbReference type="InterPro" id="IPR000192">
    <property type="entry name" value="Aminotrans_V_dom"/>
</dbReference>
<gene>
    <name evidence="12" type="ORF">CVV64_15650</name>
</gene>
<keyword evidence="4" id="KW-0808">Transferase</keyword>
<evidence type="ECO:0000313" key="13">
    <source>
        <dbReference type="Proteomes" id="UP000233256"/>
    </source>
</evidence>
<dbReference type="InterPro" id="IPR015422">
    <property type="entry name" value="PyrdxlP-dep_Trfase_small"/>
</dbReference>
<evidence type="ECO:0000313" key="12">
    <source>
        <dbReference type="EMBL" id="PKK89140.1"/>
    </source>
</evidence>
<dbReference type="InterPro" id="IPR015424">
    <property type="entry name" value="PyrdxlP-dep_Trfase"/>
</dbReference>
<evidence type="ECO:0000256" key="2">
    <source>
        <dbReference type="ARBA" id="ARBA00006490"/>
    </source>
</evidence>
<comment type="cofactor">
    <cofactor evidence="1 10">
        <name>pyridoxal 5'-phosphate</name>
        <dbReference type="ChEBI" id="CHEBI:597326"/>
    </cofactor>
</comment>
<evidence type="ECO:0000256" key="6">
    <source>
        <dbReference type="ARBA" id="ARBA00022898"/>
    </source>
</evidence>
<evidence type="ECO:0000256" key="7">
    <source>
        <dbReference type="ARBA" id="ARBA00023004"/>
    </source>
</evidence>
<dbReference type="AlphaFoldDB" id="A0A2N1PLE0"/>
<keyword evidence="8" id="KW-0411">Iron-sulfur</keyword>
<dbReference type="EC" id="2.8.1.7" evidence="3"/>
<dbReference type="InterPro" id="IPR015421">
    <property type="entry name" value="PyrdxlP-dep_Trfase_major"/>
</dbReference>
<dbReference type="SUPFAM" id="SSF53383">
    <property type="entry name" value="PLP-dependent transferases"/>
    <property type="match status" value="1"/>
</dbReference>
<evidence type="ECO:0000256" key="4">
    <source>
        <dbReference type="ARBA" id="ARBA00022679"/>
    </source>
</evidence>
<dbReference type="GO" id="GO:0031071">
    <property type="term" value="F:cysteine desulfurase activity"/>
    <property type="evidence" value="ECO:0007669"/>
    <property type="project" value="UniProtKB-EC"/>
</dbReference>
<name>A0A2N1PLE0_9BACT</name>
<dbReference type="Pfam" id="PF00266">
    <property type="entry name" value="Aminotran_5"/>
    <property type="match status" value="1"/>
</dbReference>
<evidence type="ECO:0000256" key="10">
    <source>
        <dbReference type="RuleBase" id="RU004504"/>
    </source>
</evidence>
<keyword evidence="5" id="KW-0479">Metal-binding</keyword>
<accession>A0A2N1PLE0</accession>
<keyword evidence="7" id="KW-0408">Iron</keyword>
<evidence type="ECO:0000256" key="5">
    <source>
        <dbReference type="ARBA" id="ARBA00022723"/>
    </source>
</evidence>
<dbReference type="Gene3D" id="3.40.640.10">
    <property type="entry name" value="Type I PLP-dependent aspartate aminotransferase-like (Major domain)"/>
    <property type="match status" value="1"/>
</dbReference>
<dbReference type="PROSITE" id="PS00595">
    <property type="entry name" value="AA_TRANSFER_CLASS_5"/>
    <property type="match status" value="1"/>
</dbReference>
<evidence type="ECO:0000256" key="9">
    <source>
        <dbReference type="ARBA" id="ARBA00050776"/>
    </source>
</evidence>
<dbReference type="GO" id="GO:0046872">
    <property type="term" value="F:metal ion binding"/>
    <property type="evidence" value="ECO:0007669"/>
    <property type="project" value="UniProtKB-KW"/>
</dbReference>
<dbReference type="Gene3D" id="3.90.1150.10">
    <property type="entry name" value="Aspartate Aminotransferase, domain 1"/>
    <property type="match status" value="1"/>
</dbReference>
<dbReference type="EMBL" id="PGXC01000024">
    <property type="protein sequence ID" value="PKK89140.1"/>
    <property type="molecule type" value="Genomic_DNA"/>
</dbReference>
<proteinExistence type="inferred from homology"/>
<dbReference type="PANTHER" id="PTHR11601">
    <property type="entry name" value="CYSTEINE DESULFURYLASE FAMILY MEMBER"/>
    <property type="match status" value="1"/>
</dbReference>
<comment type="caution">
    <text evidence="12">The sequence shown here is derived from an EMBL/GenBank/DDBJ whole genome shotgun (WGS) entry which is preliminary data.</text>
</comment>
<dbReference type="InterPro" id="IPR020578">
    <property type="entry name" value="Aminotrans_V_PyrdxlP_BS"/>
</dbReference>
<comment type="similarity">
    <text evidence="2">Belongs to the class-V pyridoxal-phosphate-dependent aminotransferase family. NifS/IscS subfamily.</text>
</comment>
<comment type="catalytic activity">
    <reaction evidence="9">
        <text>(sulfur carrier)-H + L-cysteine = (sulfur carrier)-SH + L-alanine</text>
        <dbReference type="Rhea" id="RHEA:43892"/>
        <dbReference type="Rhea" id="RHEA-COMP:14737"/>
        <dbReference type="Rhea" id="RHEA-COMP:14739"/>
        <dbReference type="ChEBI" id="CHEBI:29917"/>
        <dbReference type="ChEBI" id="CHEBI:35235"/>
        <dbReference type="ChEBI" id="CHEBI:57972"/>
        <dbReference type="ChEBI" id="CHEBI:64428"/>
        <dbReference type="EC" id="2.8.1.7"/>
    </reaction>
</comment>
<organism evidence="12 13">
    <name type="scientific">Candidatus Wallbacteria bacterium HGW-Wallbacteria-1</name>
    <dbReference type="NCBI Taxonomy" id="2013854"/>
    <lineage>
        <taxon>Bacteria</taxon>
        <taxon>Candidatus Walliibacteriota</taxon>
    </lineage>
</organism>
<keyword evidence="6" id="KW-0663">Pyridoxal phosphate</keyword>
<dbReference type="GO" id="GO:0051536">
    <property type="term" value="F:iron-sulfur cluster binding"/>
    <property type="evidence" value="ECO:0007669"/>
    <property type="project" value="UniProtKB-KW"/>
</dbReference>
<evidence type="ECO:0000256" key="3">
    <source>
        <dbReference type="ARBA" id="ARBA00012239"/>
    </source>
</evidence>
<dbReference type="PIRSF" id="PIRSF005572">
    <property type="entry name" value="NifS"/>
    <property type="match status" value="1"/>
</dbReference>
<evidence type="ECO:0000256" key="1">
    <source>
        <dbReference type="ARBA" id="ARBA00001933"/>
    </source>
</evidence>
<evidence type="ECO:0000259" key="11">
    <source>
        <dbReference type="Pfam" id="PF00266"/>
    </source>
</evidence>
<sequence length="389" mass="41380">MDRIYLDNNATTQVDPRVVNKVVEAMSRDYGNPSSPHALGRSAAAILDSGREIISSMINCEPEEIFFFSGGTEANNSAVRGAAECEHSVRKAVIFSAVEHPCVKGVYFKYLKSHGYPGGPVSCDANGVVSLDSFIAAIQKHQDESGPGIALVSLMHANNETGVIQPIEETGRICAEQNITFHSDGVQSFGKIPVDVKRMNLGMFGASSHKIHGPKGAGFLYIRKGTHFSPTFFGGHQQGGVRVGTEAVPALAGFFEACRIASQEMTGEAERVGLLRNRFEEIVTDKLPESRINGGAVSRVPGTTNMTFPGVAARELIPMLDEMGVTASAGSACANSRLQKNTASPVLAAMGLSDSDSLSSVRFSFGRFNTIVEAEIAAGIVVRAVELLK</sequence>
<dbReference type="PANTHER" id="PTHR11601:SF34">
    <property type="entry name" value="CYSTEINE DESULFURASE"/>
    <property type="match status" value="1"/>
</dbReference>
<dbReference type="Gene3D" id="1.10.260.50">
    <property type="match status" value="1"/>
</dbReference>